<keyword evidence="2" id="KW-1185">Reference proteome</keyword>
<name>A0A2V5KX08_9BACL</name>
<reference evidence="1 2" key="1">
    <citation type="submission" date="2018-05" db="EMBL/GenBank/DDBJ databases">
        <title>Paenibacillus flagellatus sp. nov., isolated from selenium mineral soil.</title>
        <authorList>
            <person name="Dai X."/>
        </authorList>
    </citation>
    <scope>NUCLEOTIDE SEQUENCE [LARGE SCALE GENOMIC DNA]</scope>
    <source>
        <strain evidence="1 2">DXL2</strain>
    </source>
</reference>
<gene>
    <name evidence="1" type="ORF">DLM86_12355</name>
</gene>
<sequence>MGTKFGNVHVMTNELEAVLSALKDMTSAENGSAEQAALERMPGFGHLLLEVAKRKNIFYIAEWKPGWITILNDCFGWGETEAFGETLSGYIGSPVFTFSYFDDDVFEMNVFANGETLTGHGWQSLYADYEMEEKSADVGVLSELLGHEHVGRLLNVLETDNPEQAAEQFESILQIPIWIHSDWFDDLAGDETIRKYTKYDFNRAG</sequence>
<proteinExistence type="predicted"/>
<evidence type="ECO:0000313" key="2">
    <source>
        <dbReference type="Proteomes" id="UP000247476"/>
    </source>
</evidence>
<protein>
    <submittedName>
        <fullName evidence="1">Uncharacterized protein</fullName>
    </submittedName>
</protein>
<comment type="caution">
    <text evidence="1">The sequence shown here is derived from an EMBL/GenBank/DDBJ whole genome shotgun (WGS) entry which is preliminary data.</text>
</comment>
<dbReference type="AlphaFoldDB" id="A0A2V5KX08"/>
<dbReference type="RefSeq" id="WP_110840327.1">
    <property type="nucleotide sequence ID" value="NZ_QJVJ01000005.1"/>
</dbReference>
<dbReference type="OrthoDB" id="2627491at2"/>
<dbReference type="EMBL" id="QJVJ01000005">
    <property type="protein sequence ID" value="PYI54266.1"/>
    <property type="molecule type" value="Genomic_DNA"/>
</dbReference>
<organism evidence="1 2">
    <name type="scientific">Paenibacillus flagellatus</name>
    <dbReference type="NCBI Taxonomy" id="2211139"/>
    <lineage>
        <taxon>Bacteria</taxon>
        <taxon>Bacillati</taxon>
        <taxon>Bacillota</taxon>
        <taxon>Bacilli</taxon>
        <taxon>Bacillales</taxon>
        <taxon>Paenibacillaceae</taxon>
        <taxon>Paenibacillus</taxon>
    </lineage>
</organism>
<accession>A0A2V5KX08</accession>
<dbReference type="Proteomes" id="UP000247476">
    <property type="component" value="Unassembled WGS sequence"/>
</dbReference>
<evidence type="ECO:0000313" key="1">
    <source>
        <dbReference type="EMBL" id="PYI54266.1"/>
    </source>
</evidence>